<proteinExistence type="predicted"/>
<organism evidence="1 2">
    <name type="scientific">Bacillus tequilensis</name>
    <dbReference type="NCBI Taxonomy" id="227866"/>
    <lineage>
        <taxon>Bacteria</taxon>
        <taxon>Bacillati</taxon>
        <taxon>Bacillota</taxon>
        <taxon>Bacilli</taxon>
        <taxon>Bacillales</taxon>
        <taxon>Bacillaceae</taxon>
        <taxon>Bacillus</taxon>
    </lineage>
</organism>
<dbReference type="AlphaFoldDB" id="A0A6H0WDF1"/>
<keyword evidence="2" id="KW-1185">Reference proteome</keyword>
<evidence type="ECO:0000313" key="1">
    <source>
        <dbReference type="EMBL" id="QIW78552.1"/>
    </source>
</evidence>
<gene>
    <name evidence="1" type="ORF">G4P54_01185</name>
</gene>
<accession>A0A6H0WDF1</accession>
<reference evidence="1 2" key="1">
    <citation type="submission" date="2020-02" db="EMBL/GenBank/DDBJ databases">
        <title>Genome sequencing, annotation and comparative genomic analysis of Bacillus tequilensis EA-CB0015, an effective biological control agent against Pseudocercospora fijiensis in banana plants.</title>
        <authorList>
            <person name="Cuellar-Gaviria T.Z."/>
            <person name="Ju K.-S."/>
            <person name="Villegas-Escobar V."/>
        </authorList>
    </citation>
    <scope>NUCLEOTIDE SEQUENCE [LARGE SCALE GENOMIC DNA]</scope>
    <source>
        <strain evidence="1 2">EA-CB0015</strain>
    </source>
</reference>
<name>A0A6H0WDF1_9BACI</name>
<dbReference type="KEGG" id="bteq:G4P54_01185"/>
<evidence type="ECO:0000313" key="2">
    <source>
        <dbReference type="Proteomes" id="UP000501914"/>
    </source>
</evidence>
<protein>
    <submittedName>
        <fullName evidence="1">Uncharacterized protein</fullName>
    </submittedName>
</protein>
<sequence length="52" mass="5823">MKFRQVEGPQKPKEIFADGELKHGMIVLNKALKYSSAFAKMSKKAEQTHASS</sequence>
<dbReference type="EMBL" id="CP048852">
    <property type="protein sequence ID" value="QIW78552.1"/>
    <property type="molecule type" value="Genomic_DNA"/>
</dbReference>
<dbReference type="Proteomes" id="UP000501914">
    <property type="component" value="Chromosome"/>
</dbReference>